<keyword evidence="2 6" id="KW-0678">Repressor</keyword>
<evidence type="ECO:0000259" key="8">
    <source>
        <dbReference type="PROSITE" id="PS51754"/>
    </source>
</evidence>
<feature type="compositionally biased region" description="Basic and acidic residues" evidence="7">
    <location>
        <begin position="209"/>
        <end position="224"/>
    </location>
</feature>
<reference evidence="9" key="1">
    <citation type="submission" date="2023-12" db="EMBL/GenBank/DDBJ databases">
        <title>Genome assembly of Anisodus tanguticus.</title>
        <authorList>
            <person name="Wang Y.-J."/>
        </authorList>
    </citation>
    <scope>NUCLEOTIDE SEQUENCE</scope>
    <source>
        <strain evidence="9">KB-2021</strain>
        <tissue evidence="9">Leaf</tissue>
    </source>
</reference>
<dbReference type="GO" id="GO:0005634">
    <property type="term" value="C:nucleus"/>
    <property type="evidence" value="ECO:0007669"/>
    <property type="project" value="UniProtKB-SubCell"/>
</dbReference>
<keyword evidence="3 6" id="KW-0805">Transcription regulation</keyword>
<dbReference type="InterPro" id="IPR038933">
    <property type="entry name" value="Ovate"/>
</dbReference>
<feature type="compositionally biased region" description="Basic and acidic residues" evidence="7">
    <location>
        <begin position="259"/>
        <end position="268"/>
    </location>
</feature>
<feature type="compositionally biased region" description="Polar residues" evidence="7">
    <location>
        <begin position="31"/>
        <end position="49"/>
    </location>
</feature>
<feature type="region of interest" description="Disordered" evidence="7">
    <location>
        <begin position="28"/>
        <end position="49"/>
    </location>
</feature>
<comment type="subcellular location">
    <subcellularLocation>
        <location evidence="1 6">Nucleus</location>
    </subcellularLocation>
</comment>
<evidence type="ECO:0000256" key="4">
    <source>
        <dbReference type="ARBA" id="ARBA00023163"/>
    </source>
</evidence>
<dbReference type="NCBIfam" id="TIGR01568">
    <property type="entry name" value="A_thal_3678"/>
    <property type="match status" value="1"/>
</dbReference>
<dbReference type="InterPro" id="IPR025830">
    <property type="entry name" value="DNA_bnd_dom_ovate"/>
</dbReference>
<evidence type="ECO:0000256" key="5">
    <source>
        <dbReference type="ARBA" id="ARBA00023242"/>
    </source>
</evidence>
<evidence type="ECO:0000256" key="2">
    <source>
        <dbReference type="ARBA" id="ARBA00022491"/>
    </source>
</evidence>
<gene>
    <name evidence="9" type="ORF">RND71_024921</name>
</gene>
<feature type="compositionally biased region" description="Polar residues" evidence="7">
    <location>
        <begin position="230"/>
        <end position="258"/>
    </location>
</feature>
<dbReference type="GO" id="GO:0003677">
    <property type="term" value="F:DNA binding"/>
    <property type="evidence" value="ECO:0007669"/>
    <property type="project" value="InterPro"/>
</dbReference>
<dbReference type="EMBL" id="JAVYJV010000013">
    <property type="protein sequence ID" value="KAK4355950.1"/>
    <property type="molecule type" value="Genomic_DNA"/>
</dbReference>
<comment type="caution">
    <text evidence="9">The sequence shown here is derived from an EMBL/GenBank/DDBJ whole genome shotgun (WGS) entry which is preliminary data.</text>
</comment>
<comment type="function">
    <text evidence="6">Transcriptional repressor that regulates multiple aspects of plant growth and development.</text>
</comment>
<dbReference type="Pfam" id="PF13724">
    <property type="entry name" value="DNA_binding_2"/>
    <property type="match status" value="1"/>
</dbReference>
<proteinExistence type="predicted"/>
<dbReference type="AlphaFoldDB" id="A0AAE1RQP3"/>
<evidence type="ECO:0000256" key="7">
    <source>
        <dbReference type="SAM" id="MobiDB-lite"/>
    </source>
</evidence>
<evidence type="ECO:0000256" key="3">
    <source>
        <dbReference type="ARBA" id="ARBA00023015"/>
    </source>
</evidence>
<keyword evidence="5 6" id="KW-0539">Nucleus</keyword>
<feature type="domain" description="OVATE" evidence="8">
    <location>
        <begin position="278"/>
        <end position="337"/>
    </location>
</feature>
<dbReference type="InterPro" id="IPR006458">
    <property type="entry name" value="Ovate_C"/>
</dbReference>
<dbReference type="PANTHER" id="PTHR33057:SF128">
    <property type="entry name" value="TRANSCRIPTION REPRESSOR OFP3"/>
    <property type="match status" value="1"/>
</dbReference>
<keyword evidence="10" id="KW-1185">Reference proteome</keyword>
<dbReference type="GO" id="GO:0045892">
    <property type="term" value="P:negative regulation of DNA-templated transcription"/>
    <property type="evidence" value="ECO:0007669"/>
    <property type="project" value="UniProtKB-UniRule"/>
</dbReference>
<accession>A0AAE1RQP3</accession>
<keyword evidence="4 6" id="KW-0804">Transcription</keyword>
<dbReference type="Pfam" id="PF04844">
    <property type="entry name" value="Ovate"/>
    <property type="match status" value="1"/>
</dbReference>
<evidence type="ECO:0000313" key="9">
    <source>
        <dbReference type="EMBL" id="KAK4355950.1"/>
    </source>
</evidence>
<sequence>MGNHKFKFSDMMPKSWFYKLKDISKTKNHKTPFSSSSNNNKPQFCQPRSSFSYSRKSIRVDKIYNSHAYSFLIHQEDHHHQRENPRERPFTSLLQNTLTTTTSTPQSQTSWVRFFCFPTEEDKFPELDFLNSPSSEFDSDSQSLNELASNWPNSCSCQFSSSATEIIIDVSDKAHYNEFNILDSGYAAISELDQLPSILIKPSNSIKNVKQDDIKARQEKEPKNRVGSPVSRSHFSNSSGVKLRTNSTKIGSKRNSVTSERRSKAKKESCSTGTSFAIVKASIDPEKDFRESMIDMVVENNIKASKDLEDLLACYLSLNSNEYHDLIIKAFEQIWFNLSDPHL</sequence>
<evidence type="ECO:0000256" key="1">
    <source>
        <dbReference type="ARBA" id="ARBA00004123"/>
    </source>
</evidence>
<organism evidence="9 10">
    <name type="scientific">Anisodus tanguticus</name>
    <dbReference type="NCBI Taxonomy" id="243964"/>
    <lineage>
        <taxon>Eukaryota</taxon>
        <taxon>Viridiplantae</taxon>
        <taxon>Streptophyta</taxon>
        <taxon>Embryophyta</taxon>
        <taxon>Tracheophyta</taxon>
        <taxon>Spermatophyta</taxon>
        <taxon>Magnoliopsida</taxon>
        <taxon>eudicotyledons</taxon>
        <taxon>Gunneridae</taxon>
        <taxon>Pentapetalae</taxon>
        <taxon>asterids</taxon>
        <taxon>lamiids</taxon>
        <taxon>Solanales</taxon>
        <taxon>Solanaceae</taxon>
        <taxon>Solanoideae</taxon>
        <taxon>Hyoscyameae</taxon>
        <taxon>Anisodus</taxon>
    </lineage>
</organism>
<feature type="region of interest" description="Disordered" evidence="7">
    <location>
        <begin position="209"/>
        <end position="268"/>
    </location>
</feature>
<name>A0AAE1RQP3_9SOLA</name>
<dbReference type="PROSITE" id="PS51754">
    <property type="entry name" value="OVATE"/>
    <property type="match status" value="1"/>
</dbReference>
<evidence type="ECO:0000313" key="10">
    <source>
        <dbReference type="Proteomes" id="UP001291623"/>
    </source>
</evidence>
<dbReference type="Proteomes" id="UP001291623">
    <property type="component" value="Unassembled WGS sequence"/>
</dbReference>
<protein>
    <recommendedName>
        <fullName evidence="6">Transcription repressor</fullName>
    </recommendedName>
    <alternativeName>
        <fullName evidence="6">Ovate family protein</fullName>
    </alternativeName>
</protein>
<dbReference type="PANTHER" id="PTHR33057">
    <property type="entry name" value="TRANSCRIPTION REPRESSOR OFP7-RELATED"/>
    <property type="match status" value="1"/>
</dbReference>
<evidence type="ECO:0000256" key="6">
    <source>
        <dbReference type="RuleBase" id="RU367028"/>
    </source>
</evidence>